<evidence type="ECO:0000256" key="4">
    <source>
        <dbReference type="ARBA" id="ARBA00022989"/>
    </source>
</evidence>
<keyword evidence="3" id="KW-0812">Transmembrane</keyword>
<dbReference type="GO" id="GO:0005886">
    <property type="term" value="C:plasma membrane"/>
    <property type="evidence" value="ECO:0007669"/>
    <property type="project" value="UniProtKB-SubCell"/>
</dbReference>
<reference evidence="6" key="1">
    <citation type="submission" date="2018-05" db="EMBL/GenBank/DDBJ databases">
        <authorList>
            <person name="Lanie J.A."/>
            <person name="Ng W.-L."/>
            <person name="Kazmierczak K.M."/>
            <person name="Andrzejewski T.M."/>
            <person name="Davidsen T.M."/>
            <person name="Wayne K.J."/>
            <person name="Tettelin H."/>
            <person name="Glass J.I."/>
            <person name="Rusch D."/>
            <person name="Podicherti R."/>
            <person name="Tsui H.-C.T."/>
            <person name="Winkler M.E."/>
        </authorList>
    </citation>
    <scope>NUCLEOTIDE SEQUENCE</scope>
</reference>
<comment type="subcellular location">
    <subcellularLocation>
        <location evidence="1">Cell membrane</location>
        <topology evidence="1">Multi-pass membrane protein</topology>
    </subcellularLocation>
</comment>
<sequence length="74" mass="7855">MVKQRSSRNRNVAAAVLLLFAIVSWSQADLFGHELLAQIAILAIFAMSLDLIAGYTGLVSLGHAAFYGVGAYAT</sequence>
<dbReference type="AlphaFoldDB" id="A0A382S8P7"/>
<evidence type="ECO:0000256" key="5">
    <source>
        <dbReference type="ARBA" id="ARBA00023136"/>
    </source>
</evidence>
<accession>A0A382S8P7</accession>
<dbReference type="PANTHER" id="PTHR30482">
    <property type="entry name" value="HIGH-AFFINITY BRANCHED-CHAIN AMINO ACID TRANSPORT SYSTEM PERMEASE"/>
    <property type="match status" value="1"/>
</dbReference>
<name>A0A382S8P7_9ZZZZ</name>
<dbReference type="EMBL" id="UINC01126790">
    <property type="protein sequence ID" value="SVD05498.1"/>
    <property type="molecule type" value="Genomic_DNA"/>
</dbReference>
<dbReference type="Pfam" id="PF02653">
    <property type="entry name" value="BPD_transp_2"/>
    <property type="match status" value="1"/>
</dbReference>
<evidence type="ECO:0000313" key="6">
    <source>
        <dbReference type="EMBL" id="SVD05498.1"/>
    </source>
</evidence>
<evidence type="ECO:0008006" key="7">
    <source>
        <dbReference type="Google" id="ProtNLM"/>
    </source>
</evidence>
<keyword evidence="2" id="KW-1003">Cell membrane</keyword>
<dbReference type="InterPro" id="IPR043428">
    <property type="entry name" value="LivM-like"/>
</dbReference>
<evidence type="ECO:0000256" key="1">
    <source>
        <dbReference type="ARBA" id="ARBA00004651"/>
    </source>
</evidence>
<evidence type="ECO:0000256" key="2">
    <source>
        <dbReference type="ARBA" id="ARBA00022475"/>
    </source>
</evidence>
<organism evidence="6">
    <name type="scientific">marine metagenome</name>
    <dbReference type="NCBI Taxonomy" id="408172"/>
    <lineage>
        <taxon>unclassified sequences</taxon>
        <taxon>metagenomes</taxon>
        <taxon>ecological metagenomes</taxon>
    </lineage>
</organism>
<protein>
    <recommendedName>
        <fullName evidence="7">Branched-chain amino acid ABC transporter permease</fullName>
    </recommendedName>
</protein>
<dbReference type="InterPro" id="IPR001851">
    <property type="entry name" value="ABC_transp_permease"/>
</dbReference>
<keyword evidence="5" id="KW-0472">Membrane</keyword>
<dbReference type="GO" id="GO:0015658">
    <property type="term" value="F:branched-chain amino acid transmembrane transporter activity"/>
    <property type="evidence" value="ECO:0007669"/>
    <property type="project" value="InterPro"/>
</dbReference>
<evidence type="ECO:0000256" key="3">
    <source>
        <dbReference type="ARBA" id="ARBA00022692"/>
    </source>
</evidence>
<dbReference type="PANTHER" id="PTHR30482:SF17">
    <property type="entry name" value="ABC TRANSPORTER ATP-BINDING PROTEIN"/>
    <property type="match status" value="1"/>
</dbReference>
<proteinExistence type="predicted"/>
<keyword evidence="4" id="KW-1133">Transmembrane helix</keyword>
<feature type="non-terminal residue" evidence="6">
    <location>
        <position position="74"/>
    </location>
</feature>
<gene>
    <name evidence="6" type="ORF">METZ01_LOCUS358352</name>
</gene>